<dbReference type="RefSeq" id="WP_145767989.1">
    <property type="nucleotide sequence ID" value="NZ_CP109114.1"/>
</dbReference>
<gene>
    <name evidence="2" type="ORF">FHX80_12498</name>
    <name evidence="3" type="ORF">OIE64_00600</name>
    <name evidence="4" type="ORF">OIE64_35440</name>
</gene>
<feature type="compositionally biased region" description="Polar residues" evidence="1">
    <location>
        <begin position="56"/>
        <end position="67"/>
    </location>
</feature>
<keyword evidence="6" id="KW-1185">Reference proteome</keyword>
<name>A0A561TYI2_9ACTN</name>
<dbReference type="EMBL" id="CP109114">
    <property type="protein sequence ID" value="WSC17590.1"/>
    <property type="molecule type" value="Genomic_DNA"/>
</dbReference>
<evidence type="ECO:0000313" key="3">
    <source>
        <dbReference type="EMBL" id="WSC11521.1"/>
    </source>
</evidence>
<organism evidence="2 5">
    <name type="scientific">Streptomyces brevispora</name>
    <dbReference type="NCBI Taxonomy" id="887462"/>
    <lineage>
        <taxon>Bacteria</taxon>
        <taxon>Bacillati</taxon>
        <taxon>Actinomycetota</taxon>
        <taxon>Actinomycetes</taxon>
        <taxon>Kitasatosporales</taxon>
        <taxon>Streptomycetaceae</taxon>
        <taxon>Streptomyces</taxon>
    </lineage>
</organism>
<protein>
    <submittedName>
        <fullName evidence="2">Uncharacterized protein</fullName>
    </submittedName>
</protein>
<reference evidence="2 5" key="1">
    <citation type="submission" date="2019-06" db="EMBL/GenBank/DDBJ databases">
        <title>Sequencing the genomes of 1000 actinobacteria strains.</title>
        <authorList>
            <person name="Klenk H.-P."/>
        </authorList>
    </citation>
    <scope>NUCLEOTIDE SEQUENCE [LARGE SCALE GENOMIC DNA]</scope>
    <source>
        <strain evidence="2 5">DSM 42059</strain>
    </source>
</reference>
<evidence type="ECO:0000313" key="4">
    <source>
        <dbReference type="EMBL" id="WSC17590.1"/>
    </source>
</evidence>
<evidence type="ECO:0000256" key="1">
    <source>
        <dbReference type="SAM" id="MobiDB-lite"/>
    </source>
</evidence>
<feature type="region of interest" description="Disordered" evidence="1">
    <location>
        <begin position="1"/>
        <end position="93"/>
    </location>
</feature>
<evidence type="ECO:0000313" key="2">
    <source>
        <dbReference type="EMBL" id="TWF92179.1"/>
    </source>
</evidence>
<sequence length="93" mass="9910">MRHRLHVPTHGEGFPALRNRAYPATDTSSEDESEPDGLPGGHTPSGVGDHACYATTGHSSDLLNGGNTVHFPLDDQAAPAPRPRPTGDRLRHP</sequence>
<dbReference type="OrthoDB" id="3207107at2"/>
<dbReference type="EMBL" id="VIWW01000002">
    <property type="protein sequence ID" value="TWF92179.1"/>
    <property type="molecule type" value="Genomic_DNA"/>
</dbReference>
<dbReference type="Proteomes" id="UP001330827">
    <property type="component" value="Chromosome"/>
</dbReference>
<dbReference type="Proteomes" id="UP000318186">
    <property type="component" value="Unassembled WGS sequence"/>
</dbReference>
<evidence type="ECO:0000313" key="6">
    <source>
        <dbReference type="Proteomes" id="UP001330827"/>
    </source>
</evidence>
<reference evidence="3 6" key="2">
    <citation type="submission" date="2022-10" db="EMBL/GenBank/DDBJ databases">
        <title>The complete genomes of actinobacterial strains from the NBC collection.</title>
        <authorList>
            <person name="Joergensen T.S."/>
            <person name="Alvarez Arevalo M."/>
            <person name="Sterndorff E.B."/>
            <person name="Faurdal D."/>
            <person name="Vuksanovic O."/>
            <person name="Mourched A.-S."/>
            <person name="Charusanti P."/>
            <person name="Shaw S."/>
            <person name="Blin K."/>
            <person name="Weber T."/>
        </authorList>
    </citation>
    <scope>NUCLEOTIDE SEQUENCE [LARGE SCALE GENOMIC DNA]</scope>
    <source>
        <strain evidence="3 6">NBC 01769</strain>
    </source>
</reference>
<dbReference type="EMBL" id="CP109114">
    <property type="protein sequence ID" value="WSC11521.1"/>
    <property type="molecule type" value="Genomic_DNA"/>
</dbReference>
<evidence type="ECO:0000313" key="5">
    <source>
        <dbReference type="Proteomes" id="UP000318186"/>
    </source>
</evidence>
<accession>A0A561TYI2</accession>
<dbReference type="AlphaFoldDB" id="A0A561TYI2"/>
<proteinExistence type="predicted"/>